<evidence type="ECO:0000256" key="6">
    <source>
        <dbReference type="SAM" id="MobiDB-lite"/>
    </source>
</evidence>
<evidence type="ECO:0000256" key="5">
    <source>
        <dbReference type="RuleBase" id="RU000687"/>
    </source>
</evidence>
<name>A0ABM1AB57_APLCA</name>
<dbReference type="InterPro" id="IPR006202">
    <property type="entry name" value="Neur_chan_lig-bd"/>
</dbReference>
<dbReference type="PANTHER" id="PTHR18945">
    <property type="entry name" value="NEUROTRANSMITTER GATED ION CHANNEL"/>
    <property type="match status" value="1"/>
</dbReference>
<keyword evidence="5" id="KW-0732">Signal</keyword>
<evidence type="ECO:0000256" key="2">
    <source>
        <dbReference type="ARBA" id="ARBA00022692"/>
    </source>
</evidence>
<gene>
    <name evidence="10" type="primary">LOC106013362</name>
</gene>
<keyword evidence="5" id="KW-0813">Transport</keyword>
<reference evidence="10" key="1">
    <citation type="submission" date="2025-08" db="UniProtKB">
        <authorList>
            <consortium name="RefSeq"/>
        </authorList>
    </citation>
    <scope>IDENTIFICATION</scope>
</reference>
<evidence type="ECO:0000256" key="1">
    <source>
        <dbReference type="ARBA" id="ARBA00004141"/>
    </source>
</evidence>
<keyword evidence="4 5" id="KW-0472">Membrane</keyword>
<feature type="chain" id="PRO_5044992254" evidence="5">
    <location>
        <begin position="20"/>
        <end position="511"/>
    </location>
</feature>
<dbReference type="InterPro" id="IPR036734">
    <property type="entry name" value="Neur_chan_lig-bd_sf"/>
</dbReference>
<dbReference type="Gene3D" id="2.70.170.10">
    <property type="entry name" value="Neurotransmitter-gated ion-channel ligand-binding domain"/>
    <property type="match status" value="1"/>
</dbReference>
<comment type="caution">
    <text evidence="5">Lacks conserved residue(s) required for the propagation of feature annotation.</text>
</comment>
<dbReference type="InterPro" id="IPR018000">
    <property type="entry name" value="Neurotransmitter_ion_chnl_CS"/>
</dbReference>
<dbReference type="InterPro" id="IPR038050">
    <property type="entry name" value="Neuro_actylchol_rec"/>
</dbReference>
<dbReference type="GeneID" id="106013362"/>
<dbReference type="InterPro" id="IPR006029">
    <property type="entry name" value="Neurotrans-gated_channel_TM"/>
</dbReference>
<feature type="signal peptide" evidence="5">
    <location>
        <begin position="1"/>
        <end position="19"/>
    </location>
</feature>
<evidence type="ECO:0000259" key="8">
    <source>
        <dbReference type="Pfam" id="PF02932"/>
    </source>
</evidence>
<dbReference type="Pfam" id="PF02932">
    <property type="entry name" value="Neur_chan_memb"/>
    <property type="match status" value="1"/>
</dbReference>
<proteinExistence type="inferred from homology"/>
<dbReference type="SUPFAM" id="SSF90112">
    <property type="entry name" value="Neurotransmitter-gated ion-channel transmembrane pore"/>
    <property type="match status" value="1"/>
</dbReference>
<keyword evidence="5" id="KW-0407">Ion channel</keyword>
<evidence type="ECO:0000256" key="3">
    <source>
        <dbReference type="ARBA" id="ARBA00022989"/>
    </source>
</evidence>
<dbReference type="Gene3D" id="1.20.58.390">
    <property type="entry name" value="Neurotransmitter-gated ion-channel transmembrane domain"/>
    <property type="match status" value="1"/>
</dbReference>
<dbReference type="CDD" id="cd19051">
    <property type="entry name" value="LGIC_TM_cation"/>
    <property type="match status" value="1"/>
</dbReference>
<dbReference type="PROSITE" id="PS00236">
    <property type="entry name" value="NEUROTR_ION_CHANNEL"/>
    <property type="match status" value="1"/>
</dbReference>
<organism evidence="9 10">
    <name type="scientific">Aplysia californica</name>
    <name type="common">California sea hare</name>
    <dbReference type="NCBI Taxonomy" id="6500"/>
    <lineage>
        <taxon>Eukaryota</taxon>
        <taxon>Metazoa</taxon>
        <taxon>Spiralia</taxon>
        <taxon>Lophotrochozoa</taxon>
        <taxon>Mollusca</taxon>
        <taxon>Gastropoda</taxon>
        <taxon>Heterobranchia</taxon>
        <taxon>Euthyneura</taxon>
        <taxon>Tectipleura</taxon>
        <taxon>Aplysiida</taxon>
        <taxon>Aplysioidea</taxon>
        <taxon>Aplysiidae</taxon>
        <taxon>Aplysia</taxon>
    </lineage>
</organism>
<feature type="compositionally biased region" description="Basic and acidic residues" evidence="6">
    <location>
        <begin position="370"/>
        <end position="403"/>
    </location>
</feature>
<keyword evidence="5" id="KW-0406">Ion transport</keyword>
<feature type="domain" description="Neurotransmitter-gated ion-channel ligand-binding" evidence="7">
    <location>
        <begin position="34"/>
        <end position="171"/>
    </location>
</feature>
<feature type="transmembrane region" description="Helical" evidence="5">
    <location>
        <begin position="339"/>
        <end position="364"/>
    </location>
</feature>
<feature type="region of interest" description="Disordered" evidence="6">
    <location>
        <begin position="370"/>
        <end position="405"/>
    </location>
</feature>
<keyword evidence="9" id="KW-1185">Reference proteome</keyword>
<dbReference type="Proteomes" id="UP000694888">
    <property type="component" value="Unplaced"/>
</dbReference>
<keyword evidence="2 5" id="KW-0812">Transmembrane</keyword>
<feature type="domain" description="Neurotransmitter-gated ion-channel transmembrane" evidence="8">
    <location>
        <begin position="281"/>
        <end position="392"/>
    </location>
</feature>
<dbReference type="SUPFAM" id="SSF63712">
    <property type="entry name" value="Nicotinic receptor ligand binding domain-like"/>
    <property type="match status" value="1"/>
</dbReference>
<evidence type="ECO:0000256" key="4">
    <source>
        <dbReference type="ARBA" id="ARBA00023136"/>
    </source>
</evidence>
<keyword evidence="3 5" id="KW-1133">Transmembrane helix</keyword>
<sequence>MKNTLPVLYLAFLAVSAQTYEDVKAIFDTKYDSGVYSTKVRPMNNQSEVMPIYVGFTMVAIERLDDVSQTFTCNGFLALSWMDEVCAYRAAWDSSKYGGVDIIEPMPKQVWRPRLVLLNTMGDRDLFEDDPAPMHVLDSGLTVWYPGGLFLVSCSMDVTNFPFDEQICVLRKLYNTFSSSPQGREILKQNIPSSLHSMSQTRRSARVDSVRPSGAHIGGLRKAVQTEEVGVIRDLANKLHTEYEVDASEDLAQELEHLKVIQSANIIFNVRRRSMLLLINTVLPTIFLSLLNIMVFLIPEESGEKVSFGITVFMALTLFLSVTSSMLPRASRSVSILLIYVHVLSMNSLLSVVVSVVVVLLHYIDKEKSAGQEDEPPKDGKETPDERSAGQEDEPPKDGKDTPDSEAVVNNLMIGALDFKKILDMQCADKNIKYNCLGQMQVPANQAIVHGCVKNTVEAFKNESLHRLVNAVTKSTLRCQERIMRSCDAHTADIFHQSKRSRMPNTNITSS</sequence>
<feature type="transmembrane region" description="Helical" evidence="5">
    <location>
        <begin position="275"/>
        <end position="299"/>
    </location>
</feature>
<dbReference type="InterPro" id="IPR036719">
    <property type="entry name" value="Neuro-gated_channel_TM_sf"/>
</dbReference>
<evidence type="ECO:0000313" key="10">
    <source>
        <dbReference type="RefSeq" id="XP_012944346.1"/>
    </source>
</evidence>
<evidence type="ECO:0000259" key="7">
    <source>
        <dbReference type="Pfam" id="PF02931"/>
    </source>
</evidence>
<comment type="similarity">
    <text evidence="5">Belongs to the ligand-gated ion channel (TC 1.A.9) family.</text>
</comment>
<feature type="transmembrane region" description="Helical" evidence="5">
    <location>
        <begin position="306"/>
        <end position="327"/>
    </location>
</feature>
<dbReference type="CDD" id="cd18989">
    <property type="entry name" value="LGIC_ECD_cation"/>
    <property type="match status" value="1"/>
</dbReference>
<dbReference type="PRINTS" id="PR00252">
    <property type="entry name" value="NRIONCHANNEL"/>
</dbReference>
<comment type="subcellular location">
    <subcellularLocation>
        <location evidence="1">Membrane</location>
        <topology evidence="1">Multi-pass membrane protein</topology>
    </subcellularLocation>
</comment>
<accession>A0ABM1AB57</accession>
<dbReference type="Pfam" id="PF02931">
    <property type="entry name" value="Neur_chan_LBD"/>
    <property type="match status" value="1"/>
</dbReference>
<protein>
    <submittedName>
        <fullName evidence="10">Acetylcholine receptor subunit delta-like</fullName>
    </submittedName>
</protein>
<evidence type="ECO:0000313" key="9">
    <source>
        <dbReference type="Proteomes" id="UP000694888"/>
    </source>
</evidence>
<dbReference type="InterPro" id="IPR006201">
    <property type="entry name" value="Neur_channel"/>
</dbReference>
<dbReference type="RefSeq" id="XP_012944346.1">
    <property type="nucleotide sequence ID" value="XM_013088892.1"/>
</dbReference>